<dbReference type="InterPro" id="IPR036641">
    <property type="entry name" value="HPT_dom_sf"/>
</dbReference>
<evidence type="ECO:0000313" key="5">
    <source>
        <dbReference type="Proteomes" id="UP000194003"/>
    </source>
</evidence>
<gene>
    <name evidence="4" type="ORF">MAIT1_05054</name>
</gene>
<keyword evidence="2" id="KW-0597">Phosphoprotein</keyword>
<dbReference type="SUPFAM" id="SSF47226">
    <property type="entry name" value="Histidine-containing phosphotransfer domain, HPT domain"/>
    <property type="match status" value="1"/>
</dbReference>
<dbReference type="AlphaFoldDB" id="A0A1Y2KAQ9"/>
<dbReference type="Pfam" id="PF01627">
    <property type="entry name" value="Hpt"/>
    <property type="match status" value="1"/>
</dbReference>
<dbReference type="Gene3D" id="1.20.120.160">
    <property type="entry name" value="HPT domain"/>
    <property type="match status" value="1"/>
</dbReference>
<dbReference type="Proteomes" id="UP000194003">
    <property type="component" value="Unassembled WGS sequence"/>
</dbReference>
<feature type="domain" description="HPt" evidence="3">
    <location>
        <begin position="1"/>
        <end position="81"/>
    </location>
</feature>
<evidence type="ECO:0000256" key="2">
    <source>
        <dbReference type="PROSITE-ProRule" id="PRU00110"/>
    </source>
</evidence>
<accession>A0A1Y2KAQ9</accession>
<feature type="modified residue" description="Phosphohistidine" evidence="2">
    <location>
        <position position="22"/>
    </location>
</feature>
<evidence type="ECO:0000313" key="4">
    <source>
        <dbReference type="EMBL" id="OSM06895.1"/>
    </source>
</evidence>
<reference evidence="4 5" key="1">
    <citation type="journal article" date="2016" name="BMC Genomics">
        <title>Combined genomic and structural analyses of a cultured magnetotactic bacterium reveals its niche adaptation to a dynamic environment.</title>
        <authorList>
            <person name="Araujo A.C."/>
            <person name="Morillo V."/>
            <person name="Cypriano J."/>
            <person name="Teixeira L.C."/>
            <person name="Leao P."/>
            <person name="Lyra S."/>
            <person name="Almeida L.G."/>
            <person name="Bazylinski D.A."/>
            <person name="Vasconcellos A.T."/>
            <person name="Abreu F."/>
            <person name="Lins U."/>
        </authorList>
    </citation>
    <scope>NUCLEOTIDE SEQUENCE [LARGE SCALE GENOMIC DNA]</scope>
    <source>
        <strain evidence="4 5">IT-1</strain>
    </source>
</reference>
<proteinExistence type="predicted"/>
<evidence type="ECO:0000256" key="1">
    <source>
        <dbReference type="ARBA" id="ARBA00023012"/>
    </source>
</evidence>
<organism evidence="4 5">
    <name type="scientific">Magnetofaba australis IT-1</name>
    <dbReference type="NCBI Taxonomy" id="1434232"/>
    <lineage>
        <taxon>Bacteria</taxon>
        <taxon>Pseudomonadati</taxon>
        <taxon>Pseudomonadota</taxon>
        <taxon>Magnetococcia</taxon>
        <taxon>Magnetococcales</taxon>
        <taxon>Magnetococcaceae</taxon>
        <taxon>Magnetofaba</taxon>
    </lineage>
</organism>
<evidence type="ECO:0000259" key="3">
    <source>
        <dbReference type="PROSITE" id="PS50894"/>
    </source>
</evidence>
<keyword evidence="1" id="KW-0902">Two-component regulatory system</keyword>
<dbReference type="GO" id="GO:0004672">
    <property type="term" value="F:protein kinase activity"/>
    <property type="evidence" value="ECO:0007669"/>
    <property type="project" value="UniProtKB-ARBA"/>
</dbReference>
<keyword evidence="5" id="KW-1185">Reference proteome</keyword>
<dbReference type="PROSITE" id="PS50894">
    <property type="entry name" value="HPT"/>
    <property type="match status" value="1"/>
</dbReference>
<dbReference type="RefSeq" id="WP_158089279.1">
    <property type="nucleotide sequence ID" value="NZ_LVJN01000015.1"/>
</dbReference>
<protein>
    <recommendedName>
        <fullName evidence="3">HPt domain-containing protein</fullName>
    </recommendedName>
</protein>
<dbReference type="GO" id="GO:0000160">
    <property type="term" value="P:phosphorelay signal transduction system"/>
    <property type="evidence" value="ECO:0007669"/>
    <property type="project" value="UniProtKB-KW"/>
</dbReference>
<dbReference type="EMBL" id="LVJN01000015">
    <property type="protein sequence ID" value="OSM06895.1"/>
    <property type="molecule type" value="Genomic_DNA"/>
</dbReference>
<sequence length="81" mass="8539">MFVIFQLNRNIQDSAQARDHLHKLVGLAGNVGLVELSATAREMEGALVAQADTGALLAQWAALTPMLARAREAAAQALAAE</sequence>
<dbReference type="InterPro" id="IPR008207">
    <property type="entry name" value="Sig_transdc_His_kin_Hpt_dom"/>
</dbReference>
<comment type="caution">
    <text evidence="4">The sequence shown here is derived from an EMBL/GenBank/DDBJ whole genome shotgun (WGS) entry which is preliminary data.</text>
</comment>
<name>A0A1Y2KAQ9_9PROT</name>